<dbReference type="Proteomes" id="UP000834106">
    <property type="component" value="Chromosome 5"/>
</dbReference>
<feature type="zinc finger region" description="FLZ-type" evidence="4">
    <location>
        <begin position="176"/>
        <end position="219"/>
    </location>
</feature>
<dbReference type="Pfam" id="PF04570">
    <property type="entry name" value="zf-FLZ"/>
    <property type="match status" value="1"/>
</dbReference>
<keyword evidence="7" id="KW-1185">Reference proteome</keyword>
<dbReference type="EMBL" id="OU503040">
    <property type="protein sequence ID" value="CAI9760541.1"/>
    <property type="molecule type" value="Genomic_DNA"/>
</dbReference>
<evidence type="ECO:0000256" key="3">
    <source>
        <dbReference type="ARBA" id="ARBA00022771"/>
    </source>
</evidence>
<reference evidence="6" key="1">
    <citation type="submission" date="2023-05" db="EMBL/GenBank/DDBJ databases">
        <authorList>
            <person name="Huff M."/>
        </authorList>
    </citation>
    <scope>NUCLEOTIDE SEQUENCE</scope>
</reference>
<dbReference type="PANTHER" id="PTHR47208">
    <property type="entry name" value="OS02G0174800 PROTEIN"/>
    <property type="match status" value="1"/>
</dbReference>
<sequence length="249" mass="27298">MAVGILTGSLVSGNRAEVEDFATSPSVVEDFATSPTSVFDAKIHSPSGLKNYDVGGVGLGIVAALEKSGEFVFSEISANKAMCSWNSSKSNPIPVKNCSRISRGFEEMEVDTMEDYTIVTCHDPNKSYTRVYCNGTRGDDSIPFRIQQSIKSTRPSVFHLSSTAKSGDIMGFLDTDFLSSCHLCNKKLHGKDIYMYRGEKAFCSTECRYKQIVTDECKEKCGYETSRSVDISSSPYTNTEILSKGIRAI</sequence>
<organism evidence="6 7">
    <name type="scientific">Fraxinus pennsylvanica</name>
    <dbReference type="NCBI Taxonomy" id="56036"/>
    <lineage>
        <taxon>Eukaryota</taxon>
        <taxon>Viridiplantae</taxon>
        <taxon>Streptophyta</taxon>
        <taxon>Embryophyta</taxon>
        <taxon>Tracheophyta</taxon>
        <taxon>Spermatophyta</taxon>
        <taxon>Magnoliopsida</taxon>
        <taxon>eudicotyledons</taxon>
        <taxon>Gunneridae</taxon>
        <taxon>Pentapetalae</taxon>
        <taxon>asterids</taxon>
        <taxon>lamiids</taxon>
        <taxon>Lamiales</taxon>
        <taxon>Oleaceae</taxon>
        <taxon>Oleeae</taxon>
        <taxon>Fraxinus</taxon>
    </lineage>
</organism>
<evidence type="ECO:0000313" key="7">
    <source>
        <dbReference type="Proteomes" id="UP000834106"/>
    </source>
</evidence>
<gene>
    <name evidence="6" type="ORF">FPE_LOCUS7971</name>
</gene>
<keyword evidence="3" id="KW-0863">Zinc-finger</keyword>
<evidence type="ECO:0000256" key="2">
    <source>
        <dbReference type="ARBA" id="ARBA00022723"/>
    </source>
</evidence>
<dbReference type="InterPro" id="IPR044604">
    <property type="entry name" value="FLZ12/13/14"/>
</dbReference>
<accession>A0AAD2DR19</accession>
<dbReference type="AlphaFoldDB" id="A0AAD2DR19"/>
<name>A0AAD2DR19_9LAMI</name>
<evidence type="ECO:0000256" key="4">
    <source>
        <dbReference type="PROSITE-ProRule" id="PRU01131"/>
    </source>
</evidence>
<feature type="domain" description="FLZ-type" evidence="5">
    <location>
        <begin position="176"/>
        <end position="219"/>
    </location>
</feature>
<comment type="similarity">
    <text evidence="1">Belongs to the FLZ family.</text>
</comment>
<dbReference type="GO" id="GO:0008270">
    <property type="term" value="F:zinc ion binding"/>
    <property type="evidence" value="ECO:0007669"/>
    <property type="project" value="UniProtKB-KW"/>
</dbReference>
<keyword evidence="3" id="KW-0862">Zinc</keyword>
<evidence type="ECO:0000256" key="1">
    <source>
        <dbReference type="ARBA" id="ARBA00009374"/>
    </source>
</evidence>
<dbReference type="PANTHER" id="PTHR47208:SF5">
    <property type="entry name" value="FCS-LIKE ZINC FINGER 12-RELATED"/>
    <property type="match status" value="1"/>
</dbReference>
<evidence type="ECO:0000313" key="6">
    <source>
        <dbReference type="EMBL" id="CAI9760541.1"/>
    </source>
</evidence>
<proteinExistence type="inferred from homology"/>
<protein>
    <recommendedName>
        <fullName evidence="5">FLZ-type domain-containing protein</fullName>
    </recommendedName>
</protein>
<evidence type="ECO:0000259" key="5">
    <source>
        <dbReference type="PROSITE" id="PS51795"/>
    </source>
</evidence>
<keyword evidence="2" id="KW-0479">Metal-binding</keyword>
<dbReference type="PROSITE" id="PS51795">
    <property type="entry name" value="ZF_FLZ"/>
    <property type="match status" value="1"/>
</dbReference>
<dbReference type="InterPro" id="IPR007650">
    <property type="entry name" value="Zf-FLZ_dom"/>
</dbReference>